<dbReference type="PANTHER" id="PTHR24221:SF397">
    <property type="entry name" value="ABC TRANSPORTER, ATP-BINDING TRANSMEMBRANE PROTEIN"/>
    <property type="match status" value="1"/>
</dbReference>
<dbReference type="GO" id="GO:0005886">
    <property type="term" value="C:plasma membrane"/>
    <property type="evidence" value="ECO:0007669"/>
    <property type="project" value="UniProtKB-SubCell"/>
</dbReference>
<feature type="domain" description="ABC transmembrane type-1" evidence="11">
    <location>
        <begin position="18"/>
        <end position="289"/>
    </location>
</feature>
<dbReference type="InterPro" id="IPR027417">
    <property type="entry name" value="P-loop_NTPase"/>
</dbReference>
<dbReference type="SMART" id="SM00382">
    <property type="entry name" value="AAA"/>
    <property type="match status" value="1"/>
</dbReference>
<comment type="caution">
    <text evidence="12">The sequence shown here is derived from an EMBL/GenBank/DDBJ whole genome shotgun (WGS) entry which is preliminary data.</text>
</comment>
<dbReference type="PROSITE" id="PS50929">
    <property type="entry name" value="ABC_TM1F"/>
    <property type="match status" value="1"/>
</dbReference>
<evidence type="ECO:0000256" key="1">
    <source>
        <dbReference type="ARBA" id="ARBA00004651"/>
    </source>
</evidence>
<evidence type="ECO:0000256" key="4">
    <source>
        <dbReference type="ARBA" id="ARBA00022692"/>
    </source>
</evidence>
<keyword evidence="2" id="KW-0813">Transport</keyword>
<dbReference type="Proteomes" id="UP000461162">
    <property type="component" value="Unassembled WGS sequence"/>
</dbReference>
<dbReference type="FunFam" id="3.40.50.300:FF:000221">
    <property type="entry name" value="Multidrug ABC transporter ATP-binding protein"/>
    <property type="match status" value="1"/>
</dbReference>
<evidence type="ECO:0000256" key="8">
    <source>
        <dbReference type="ARBA" id="ARBA00023136"/>
    </source>
</evidence>
<evidence type="ECO:0000259" key="11">
    <source>
        <dbReference type="PROSITE" id="PS50929"/>
    </source>
</evidence>
<dbReference type="PROSITE" id="PS50893">
    <property type="entry name" value="ABC_TRANSPORTER_2"/>
    <property type="match status" value="1"/>
</dbReference>
<dbReference type="Gene3D" id="3.40.50.300">
    <property type="entry name" value="P-loop containing nucleotide triphosphate hydrolases"/>
    <property type="match status" value="1"/>
</dbReference>
<dbReference type="SUPFAM" id="SSF52540">
    <property type="entry name" value="P-loop containing nucleoside triphosphate hydrolases"/>
    <property type="match status" value="1"/>
</dbReference>
<comment type="subcellular location">
    <subcellularLocation>
        <location evidence="1">Cell membrane</location>
        <topology evidence="1">Multi-pass membrane protein</topology>
    </subcellularLocation>
</comment>
<evidence type="ECO:0000259" key="10">
    <source>
        <dbReference type="PROSITE" id="PS50893"/>
    </source>
</evidence>
<feature type="transmembrane region" description="Helical" evidence="9">
    <location>
        <begin position="273"/>
        <end position="297"/>
    </location>
</feature>
<keyword evidence="8 9" id="KW-0472">Membrane</keyword>
<evidence type="ECO:0000256" key="5">
    <source>
        <dbReference type="ARBA" id="ARBA00022741"/>
    </source>
</evidence>
<dbReference type="AlphaFoldDB" id="A0A7K1KRU2"/>
<evidence type="ECO:0000313" key="12">
    <source>
        <dbReference type="EMBL" id="MUM78823.1"/>
    </source>
</evidence>
<dbReference type="GO" id="GO:0034040">
    <property type="term" value="F:ATPase-coupled lipid transmembrane transporter activity"/>
    <property type="evidence" value="ECO:0007669"/>
    <property type="project" value="TreeGrafter"/>
</dbReference>
<feature type="transmembrane region" description="Helical" evidence="9">
    <location>
        <begin position="51"/>
        <end position="71"/>
    </location>
</feature>
<accession>A0A7K1KRU2</accession>
<dbReference type="PROSITE" id="PS00211">
    <property type="entry name" value="ABC_TRANSPORTER_1"/>
    <property type="match status" value="1"/>
</dbReference>
<keyword evidence="13" id="KW-1185">Reference proteome</keyword>
<dbReference type="Pfam" id="PF00005">
    <property type="entry name" value="ABC_tran"/>
    <property type="match status" value="1"/>
</dbReference>
<evidence type="ECO:0000256" key="9">
    <source>
        <dbReference type="SAM" id="Phobius"/>
    </source>
</evidence>
<dbReference type="InterPro" id="IPR017871">
    <property type="entry name" value="ABC_transporter-like_CS"/>
</dbReference>
<organism evidence="12 13">
    <name type="scientific">Pseudodesulfovibrio alkaliphilus</name>
    <dbReference type="NCBI Taxonomy" id="2661613"/>
    <lineage>
        <taxon>Bacteria</taxon>
        <taxon>Pseudomonadati</taxon>
        <taxon>Thermodesulfobacteriota</taxon>
        <taxon>Desulfovibrionia</taxon>
        <taxon>Desulfovibrionales</taxon>
        <taxon>Desulfovibrionaceae</taxon>
    </lineage>
</organism>
<protein>
    <submittedName>
        <fullName evidence="12">ATP-binding cassette domain-containing protein</fullName>
    </submittedName>
</protein>
<dbReference type="GO" id="GO:0016887">
    <property type="term" value="F:ATP hydrolysis activity"/>
    <property type="evidence" value="ECO:0007669"/>
    <property type="project" value="InterPro"/>
</dbReference>
<dbReference type="InterPro" id="IPR003593">
    <property type="entry name" value="AAA+_ATPase"/>
</dbReference>
<dbReference type="RefSeq" id="WP_155935675.1">
    <property type="nucleotide sequence ID" value="NZ_WODC01000014.1"/>
</dbReference>
<gene>
    <name evidence="12" type="ORF">GKC30_14395</name>
</gene>
<feature type="domain" description="ABC transporter" evidence="10">
    <location>
        <begin position="331"/>
        <end position="564"/>
    </location>
</feature>
<evidence type="ECO:0000313" key="13">
    <source>
        <dbReference type="Proteomes" id="UP000461162"/>
    </source>
</evidence>
<dbReference type="GO" id="GO:0005524">
    <property type="term" value="F:ATP binding"/>
    <property type="evidence" value="ECO:0007669"/>
    <property type="project" value="UniProtKB-KW"/>
</dbReference>
<evidence type="ECO:0000256" key="3">
    <source>
        <dbReference type="ARBA" id="ARBA00022475"/>
    </source>
</evidence>
<evidence type="ECO:0000256" key="6">
    <source>
        <dbReference type="ARBA" id="ARBA00022840"/>
    </source>
</evidence>
<dbReference type="InterPro" id="IPR039421">
    <property type="entry name" value="Type_1_exporter"/>
</dbReference>
<feature type="transmembrane region" description="Helical" evidence="9">
    <location>
        <begin position="12"/>
        <end position="39"/>
    </location>
</feature>
<keyword evidence="5" id="KW-0547">Nucleotide-binding</keyword>
<evidence type="ECO:0000256" key="7">
    <source>
        <dbReference type="ARBA" id="ARBA00022989"/>
    </source>
</evidence>
<dbReference type="Pfam" id="PF00664">
    <property type="entry name" value="ABC_membrane"/>
    <property type="match status" value="1"/>
</dbReference>
<keyword evidence="7 9" id="KW-1133">Transmembrane helix</keyword>
<keyword evidence="6 12" id="KW-0067">ATP-binding</keyword>
<keyword evidence="3" id="KW-1003">Cell membrane</keyword>
<dbReference type="PANTHER" id="PTHR24221">
    <property type="entry name" value="ATP-BINDING CASSETTE SUB-FAMILY B"/>
    <property type="match status" value="1"/>
</dbReference>
<reference evidence="12 13" key="1">
    <citation type="submission" date="2019-11" db="EMBL/GenBank/DDBJ databases">
        <title>Pseudodesulfovibrio alkaliphilus, sp. nov., an alkaliphilic sulfate-reducing bacteria from mud volcano of Taman peninsula, Russia.</title>
        <authorList>
            <person name="Frolova A."/>
            <person name="Merkel A.Y."/>
            <person name="Slobodkin A.I."/>
        </authorList>
    </citation>
    <scope>NUCLEOTIDE SEQUENCE [LARGE SCALE GENOMIC DNA]</scope>
    <source>
        <strain evidence="12 13">F-1</strain>
    </source>
</reference>
<sequence length="566" mass="63657">MLHRLNRVTDRNVYRLSLGICCICLEAALYCASILIFYHLTQELMQDSGNWRTPAVMASIVTLIAVFRMAFSCASYKSIMIEAYKITSNIRVKLATHLRRIAFGFFLGKNLGNLSNAILQDTNLLDFLLSHIFIRWVRDIFAVIFLLGVMAYLDLELFMISIAIIMAAFPFYLRARRTTIKLGSKRFVTIDKTDSYILEYIQGIEVMKSFGLVGEQNKKLLDQLKKLAKDSLVAEGSILSWGMLFSLTIELGLPILLYVTLSRQLGAAGETLNTIFFITTYILMYLAMFDIMQYALLGQHMLNALGRIEEMMAHPALGTPRLPKIPEKHDIIFSGVSFSYGEKKVLHDISFTAKEKSMTALVGHSGAGKSTITNLIPMFWNTYSGNIEIGGVNIRDIDNKALMDLFSFVFQEVYLFNDTVYNNILCGRKTATREQVVDAAKKAHCHEFISSLENDYDTVVSEGGTTLSGGQRQRISIARAILKNAPIVILDEATTALDPINESFIQDAIGELIRDKTVIIIAHRIYTIMHAENIIVLDHGQIIDHGTHPHLVENCTAYREMLTQKA</sequence>
<proteinExistence type="predicted"/>
<feature type="transmembrane region" description="Helical" evidence="9">
    <location>
        <begin position="238"/>
        <end position="261"/>
    </location>
</feature>
<name>A0A7K1KRU2_9BACT</name>
<dbReference type="InterPro" id="IPR011527">
    <property type="entry name" value="ABC1_TM_dom"/>
</dbReference>
<dbReference type="InterPro" id="IPR003439">
    <property type="entry name" value="ABC_transporter-like_ATP-bd"/>
</dbReference>
<dbReference type="SUPFAM" id="SSF90123">
    <property type="entry name" value="ABC transporter transmembrane region"/>
    <property type="match status" value="1"/>
</dbReference>
<evidence type="ECO:0000256" key="2">
    <source>
        <dbReference type="ARBA" id="ARBA00022448"/>
    </source>
</evidence>
<dbReference type="Gene3D" id="1.20.1560.10">
    <property type="entry name" value="ABC transporter type 1, transmembrane domain"/>
    <property type="match status" value="1"/>
</dbReference>
<dbReference type="InterPro" id="IPR036640">
    <property type="entry name" value="ABC1_TM_sf"/>
</dbReference>
<dbReference type="EMBL" id="WODC01000014">
    <property type="protein sequence ID" value="MUM78823.1"/>
    <property type="molecule type" value="Genomic_DNA"/>
</dbReference>
<dbReference type="GO" id="GO:0140359">
    <property type="term" value="F:ABC-type transporter activity"/>
    <property type="evidence" value="ECO:0007669"/>
    <property type="project" value="InterPro"/>
</dbReference>
<keyword evidence="4 9" id="KW-0812">Transmembrane</keyword>